<accession>A0AAV6LC97</accession>
<evidence type="ECO:0000313" key="3">
    <source>
        <dbReference type="Proteomes" id="UP000823749"/>
    </source>
</evidence>
<reference evidence="2" key="1">
    <citation type="submission" date="2020-08" db="EMBL/GenBank/DDBJ databases">
        <title>Plant Genome Project.</title>
        <authorList>
            <person name="Zhang R.-G."/>
        </authorList>
    </citation>
    <scope>NUCLEOTIDE SEQUENCE</scope>
    <source>
        <strain evidence="2">WSP0</strain>
        <tissue evidence="2">Leaf</tissue>
    </source>
</reference>
<dbReference type="EMBL" id="JACTNZ010000002">
    <property type="protein sequence ID" value="KAG5562427.1"/>
    <property type="molecule type" value="Genomic_DNA"/>
</dbReference>
<dbReference type="Proteomes" id="UP000823749">
    <property type="component" value="Chromosome 2"/>
</dbReference>
<gene>
    <name evidence="2" type="ORF">RHGRI_005235</name>
</gene>
<name>A0AAV6LC97_9ERIC</name>
<keyword evidence="3" id="KW-1185">Reference proteome</keyword>
<keyword evidence="1" id="KW-1133">Transmembrane helix</keyword>
<evidence type="ECO:0000313" key="2">
    <source>
        <dbReference type="EMBL" id="KAG5562427.1"/>
    </source>
</evidence>
<dbReference type="AlphaFoldDB" id="A0AAV6LC97"/>
<keyword evidence="1" id="KW-0472">Membrane</keyword>
<comment type="caution">
    <text evidence="2">The sequence shown here is derived from an EMBL/GenBank/DDBJ whole genome shotgun (WGS) entry which is preliminary data.</text>
</comment>
<organism evidence="2 3">
    <name type="scientific">Rhododendron griersonianum</name>
    <dbReference type="NCBI Taxonomy" id="479676"/>
    <lineage>
        <taxon>Eukaryota</taxon>
        <taxon>Viridiplantae</taxon>
        <taxon>Streptophyta</taxon>
        <taxon>Embryophyta</taxon>
        <taxon>Tracheophyta</taxon>
        <taxon>Spermatophyta</taxon>
        <taxon>Magnoliopsida</taxon>
        <taxon>eudicotyledons</taxon>
        <taxon>Gunneridae</taxon>
        <taxon>Pentapetalae</taxon>
        <taxon>asterids</taxon>
        <taxon>Ericales</taxon>
        <taxon>Ericaceae</taxon>
        <taxon>Ericoideae</taxon>
        <taxon>Rhodoreae</taxon>
        <taxon>Rhododendron</taxon>
    </lineage>
</organism>
<proteinExistence type="predicted"/>
<evidence type="ECO:0008006" key="4">
    <source>
        <dbReference type="Google" id="ProtNLM"/>
    </source>
</evidence>
<protein>
    <recommendedName>
        <fullName evidence="4">Transmembrane protein</fullName>
    </recommendedName>
</protein>
<feature type="transmembrane region" description="Helical" evidence="1">
    <location>
        <begin position="17"/>
        <end position="40"/>
    </location>
</feature>
<sequence>MEGTFTTSIQELVCCAPMLWCGGGVLVWVGVVVVQTAGVVREKNGEKGGREWWWRFGWVSELELGEWRMEGF</sequence>
<evidence type="ECO:0000256" key="1">
    <source>
        <dbReference type="SAM" id="Phobius"/>
    </source>
</evidence>
<keyword evidence="1" id="KW-0812">Transmembrane</keyword>